<dbReference type="Proteomes" id="UP001175000">
    <property type="component" value="Unassembled WGS sequence"/>
</dbReference>
<dbReference type="EMBL" id="JAULSU010000001">
    <property type="protein sequence ID" value="KAK0633101.1"/>
    <property type="molecule type" value="Genomic_DNA"/>
</dbReference>
<sequence>MFSSTALLLLAAAVSPSQAAIAAWWNGIGPQIILQNTTTGAIRHSPCNSFGTAYYSHSDGSELPLTYKPKNGTALAGVGYWNEITTIASVYYVERDGAIANALLECNMNTGLFKSNGNWIISGEDNTVHANTSLAAVLLGSTGGYRVYYNDADMTINEIGYQPGGDGWVWRGIISKDIQATPALGAFFTGKENITVASVRDAQNVEVVRYNSDTTWRISTFPKPLAGNLTTHETNATDFAFNETVALNFSMPAWDGKTRSIGVSTDSAFTRSVWYIGADKSLYSIRNKNYTWGIQENQSTAFWPLADTPNAEFAIASESKSSMVRIYYFVKGQLAEIKYEKDAWKAYTALAPPPPKPAVTPTSPTSPGGSSSTTALPADTPAPGLSPGAKAGVAVGVILGVIALAALAAAFYLMRKRRSSAPSDHPSSETMADVSHPYAPEKAASVYGSATPPVDNAYADWGGKSSVHQVPPGYPMAYPAQLDSPNVPVQLDSATRPMELAAPQAMYELPVQSHSHELVGDNGHAHGLGNVQKHQAP</sequence>
<keyword evidence="2" id="KW-0812">Transmembrane</keyword>
<keyword evidence="5" id="KW-1185">Reference proteome</keyword>
<proteinExistence type="predicted"/>
<name>A0AA39XGB6_9PEZI</name>
<evidence type="ECO:0008006" key="6">
    <source>
        <dbReference type="Google" id="ProtNLM"/>
    </source>
</evidence>
<protein>
    <recommendedName>
        <fullName evidence="6">Fucose-specific lectin</fullName>
    </recommendedName>
</protein>
<keyword evidence="2" id="KW-1133">Transmembrane helix</keyword>
<dbReference type="AlphaFoldDB" id="A0AA39XGB6"/>
<feature type="region of interest" description="Disordered" evidence="1">
    <location>
        <begin position="517"/>
        <end position="537"/>
    </location>
</feature>
<reference evidence="4" key="1">
    <citation type="submission" date="2023-06" db="EMBL/GenBank/DDBJ databases">
        <title>Genome-scale phylogeny and comparative genomics of the fungal order Sordariales.</title>
        <authorList>
            <consortium name="Lawrence Berkeley National Laboratory"/>
            <person name="Hensen N."/>
            <person name="Bonometti L."/>
            <person name="Westerberg I."/>
            <person name="Brannstrom I.O."/>
            <person name="Guillou S."/>
            <person name="Cros-Aarteil S."/>
            <person name="Calhoun S."/>
            <person name="Haridas S."/>
            <person name="Kuo A."/>
            <person name="Mondo S."/>
            <person name="Pangilinan J."/>
            <person name="Riley R."/>
            <person name="Labutti K."/>
            <person name="Andreopoulos B."/>
            <person name="Lipzen A."/>
            <person name="Chen C."/>
            <person name="Yanf M."/>
            <person name="Daum C."/>
            <person name="Ng V."/>
            <person name="Clum A."/>
            <person name="Steindorff A."/>
            <person name="Ohm R."/>
            <person name="Martin F."/>
            <person name="Silar P."/>
            <person name="Natvig D."/>
            <person name="Lalanne C."/>
            <person name="Gautier V."/>
            <person name="Ament-Velasquez S.L."/>
            <person name="Kruys A."/>
            <person name="Hutchinson M.I."/>
            <person name="Powell A.J."/>
            <person name="Barry K."/>
            <person name="Miller A.N."/>
            <person name="Grigoriev I.V."/>
            <person name="Debuchy R."/>
            <person name="Gladieux P."/>
            <person name="Thoren M.H."/>
            <person name="Johannesson H."/>
        </authorList>
    </citation>
    <scope>NUCLEOTIDE SEQUENCE</scope>
    <source>
        <strain evidence="4">CBS 606.72</strain>
    </source>
</reference>
<gene>
    <name evidence="4" type="ORF">B0T14DRAFT_505848</name>
</gene>
<keyword evidence="2" id="KW-0472">Membrane</keyword>
<dbReference type="SUPFAM" id="SSF89372">
    <property type="entry name" value="Fucose-specific lectin"/>
    <property type="match status" value="1"/>
</dbReference>
<feature type="compositionally biased region" description="Low complexity" evidence="1">
    <location>
        <begin position="359"/>
        <end position="377"/>
    </location>
</feature>
<evidence type="ECO:0000313" key="4">
    <source>
        <dbReference type="EMBL" id="KAK0633101.1"/>
    </source>
</evidence>
<feature type="transmembrane region" description="Helical" evidence="2">
    <location>
        <begin position="391"/>
        <end position="413"/>
    </location>
</feature>
<dbReference type="PANTHER" id="PTHR16861">
    <property type="entry name" value="GLYCOPROTEIN 38"/>
    <property type="match status" value="1"/>
</dbReference>
<feature type="chain" id="PRO_5041405089" description="Fucose-specific lectin" evidence="3">
    <location>
        <begin position="20"/>
        <end position="537"/>
    </location>
</feature>
<accession>A0AA39XGB6</accession>
<evidence type="ECO:0000256" key="1">
    <source>
        <dbReference type="SAM" id="MobiDB-lite"/>
    </source>
</evidence>
<keyword evidence="3" id="KW-0732">Signal</keyword>
<feature type="region of interest" description="Disordered" evidence="1">
    <location>
        <begin position="354"/>
        <end position="383"/>
    </location>
</feature>
<evidence type="ECO:0000256" key="2">
    <source>
        <dbReference type="SAM" id="Phobius"/>
    </source>
</evidence>
<evidence type="ECO:0000256" key="3">
    <source>
        <dbReference type="SAM" id="SignalP"/>
    </source>
</evidence>
<organism evidence="4 5">
    <name type="scientific">Immersiella caudata</name>
    <dbReference type="NCBI Taxonomy" id="314043"/>
    <lineage>
        <taxon>Eukaryota</taxon>
        <taxon>Fungi</taxon>
        <taxon>Dikarya</taxon>
        <taxon>Ascomycota</taxon>
        <taxon>Pezizomycotina</taxon>
        <taxon>Sordariomycetes</taxon>
        <taxon>Sordariomycetidae</taxon>
        <taxon>Sordariales</taxon>
        <taxon>Lasiosphaeriaceae</taxon>
        <taxon>Immersiella</taxon>
    </lineage>
</organism>
<dbReference type="PANTHER" id="PTHR16861:SF4">
    <property type="entry name" value="SH3 DOMAIN PROTEIN (AFU_ORTHOLOGUE AFUA_1G13610)"/>
    <property type="match status" value="1"/>
</dbReference>
<evidence type="ECO:0000313" key="5">
    <source>
        <dbReference type="Proteomes" id="UP001175000"/>
    </source>
</evidence>
<comment type="caution">
    <text evidence="4">The sequence shown here is derived from an EMBL/GenBank/DDBJ whole genome shotgun (WGS) entry which is preliminary data.</text>
</comment>
<feature type="signal peptide" evidence="3">
    <location>
        <begin position="1"/>
        <end position="19"/>
    </location>
</feature>
<dbReference type="Gene3D" id="2.120.10.70">
    <property type="entry name" value="Fucose-specific lectin"/>
    <property type="match status" value="1"/>
</dbReference>